<name>A0A150WWN7_BDEBC</name>
<evidence type="ECO:0000313" key="3">
    <source>
        <dbReference type="Proteomes" id="UP000075391"/>
    </source>
</evidence>
<keyword evidence="1" id="KW-0732">Signal</keyword>
<dbReference type="Proteomes" id="UP000075391">
    <property type="component" value="Unassembled WGS sequence"/>
</dbReference>
<dbReference type="RefSeq" id="WP_063242479.1">
    <property type="nucleotide sequence ID" value="NZ_LUKF01000001.1"/>
</dbReference>
<organism evidence="2 3">
    <name type="scientific">Bdellovibrio bacteriovorus</name>
    <dbReference type="NCBI Taxonomy" id="959"/>
    <lineage>
        <taxon>Bacteria</taxon>
        <taxon>Pseudomonadati</taxon>
        <taxon>Bdellovibrionota</taxon>
        <taxon>Bdellovibrionia</taxon>
        <taxon>Bdellovibrionales</taxon>
        <taxon>Pseudobdellovibrionaceae</taxon>
        <taxon>Bdellovibrio</taxon>
    </lineage>
</organism>
<sequence length="418" mass="46616">MRLLKLLTLSLLFSSSAWANNWYDRGNAGFALFCSDRAPQVLDLYEAQQRDGYTIAFSNQFGVIEKVYDLISRFDKLDPKRANVYRAWAQEFFAESTALSPSTEIVQTPDLGYVSLPQTCRLEQVVFQRNPSVLNKYRYIINTSLWNKLDTDQLAALVLHEIVYREFMNSRTNEMTSERIRMFNGLVHANKFATLTIPEYVAILQELHFTTYSYNGVLLSLGSANSAGAWTTNSVSFNTEALLEKATLAGEQAFELNGVKFVCFQADMDLGTATFQASGKLKALRVSADFAAQTACALPFMEYSSVHGSFTVSGTDWTFHDNGLPWVVKGGLSLSSQVQINYAGVTYASFWNPFMQKSVESYFEFDTDLNLRALGLGGAACRNPLNNTVQFNPKPYGTDTIVSLTAAGQLEIEPPVCF</sequence>
<dbReference type="OrthoDB" id="5288762at2"/>
<evidence type="ECO:0000313" key="2">
    <source>
        <dbReference type="EMBL" id="KYG70712.1"/>
    </source>
</evidence>
<reference evidence="2 3" key="1">
    <citation type="submission" date="2016-03" db="EMBL/GenBank/DDBJ databases">
        <authorList>
            <person name="Ploux O."/>
        </authorList>
    </citation>
    <scope>NUCLEOTIDE SEQUENCE [LARGE SCALE GENOMIC DNA]</scope>
    <source>
        <strain evidence="2 3">BER2</strain>
    </source>
</reference>
<gene>
    <name evidence="2" type="ORF">AZI85_01915</name>
</gene>
<evidence type="ECO:0000256" key="1">
    <source>
        <dbReference type="SAM" id="SignalP"/>
    </source>
</evidence>
<dbReference type="AlphaFoldDB" id="A0A150WWN7"/>
<protein>
    <submittedName>
        <fullName evidence="2">Uncharacterized protein</fullName>
    </submittedName>
</protein>
<feature type="chain" id="PRO_5007573589" evidence="1">
    <location>
        <begin position="20"/>
        <end position="418"/>
    </location>
</feature>
<comment type="caution">
    <text evidence="2">The sequence shown here is derived from an EMBL/GenBank/DDBJ whole genome shotgun (WGS) entry which is preliminary data.</text>
</comment>
<feature type="signal peptide" evidence="1">
    <location>
        <begin position="1"/>
        <end position="19"/>
    </location>
</feature>
<dbReference type="EMBL" id="LUKF01000001">
    <property type="protein sequence ID" value="KYG70712.1"/>
    <property type="molecule type" value="Genomic_DNA"/>
</dbReference>
<proteinExistence type="predicted"/>
<accession>A0A150WWN7</accession>